<dbReference type="PANTHER" id="PTHR30478:SF0">
    <property type="entry name" value="BETA SLIDING CLAMP"/>
    <property type="match status" value="1"/>
</dbReference>
<comment type="subcellular location">
    <subcellularLocation>
        <location evidence="1 10">Cytoplasm</location>
    </subcellularLocation>
</comment>
<dbReference type="GO" id="GO:0042802">
    <property type="term" value="F:identical protein binding"/>
    <property type="evidence" value="ECO:0007669"/>
    <property type="project" value="UniProtKB-ARBA"/>
</dbReference>
<evidence type="ECO:0000256" key="1">
    <source>
        <dbReference type="ARBA" id="ARBA00004496"/>
    </source>
</evidence>
<dbReference type="GO" id="GO:0008408">
    <property type="term" value="F:3'-5' exonuclease activity"/>
    <property type="evidence" value="ECO:0007669"/>
    <property type="project" value="InterPro"/>
</dbReference>
<dbReference type="CDD" id="cd00140">
    <property type="entry name" value="beta_clamp"/>
    <property type="match status" value="1"/>
</dbReference>
<evidence type="ECO:0000256" key="5">
    <source>
        <dbReference type="ARBA" id="ARBA00022679"/>
    </source>
</evidence>
<evidence type="ECO:0000256" key="8">
    <source>
        <dbReference type="ARBA" id="ARBA00022932"/>
    </source>
</evidence>
<dbReference type="GO" id="GO:0009360">
    <property type="term" value="C:DNA polymerase III complex"/>
    <property type="evidence" value="ECO:0007669"/>
    <property type="project" value="InterPro"/>
</dbReference>
<dbReference type="GO" id="GO:0003887">
    <property type="term" value="F:DNA-directed DNA polymerase activity"/>
    <property type="evidence" value="ECO:0007669"/>
    <property type="project" value="UniProtKB-UniRule"/>
</dbReference>
<dbReference type="FunFam" id="3.10.150.10:FF:000001">
    <property type="entry name" value="Beta sliding clamp"/>
    <property type="match status" value="1"/>
</dbReference>
<evidence type="ECO:0000313" key="12">
    <source>
        <dbReference type="Proteomes" id="UP000249915"/>
    </source>
</evidence>
<dbReference type="RefSeq" id="WP_112279704.1">
    <property type="nucleotide sequence ID" value="NZ_MASW01000001.1"/>
</dbReference>
<dbReference type="InterPro" id="IPR046938">
    <property type="entry name" value="DNA_clamp_sf"/>
</dbReference>
<comment type="function">
    <text evidence="10">Confers DNA tethering and processivity to DNA polymerases and other proteins. Acts as a clamp, forming a ring around DNA (a reaction catalyzed by the clamp-loading complex) which diffuses in an ATP-independent manner freely and bidirectionally along dsDNA. Initially characterized for its ability to contact the catalytic subunit of DNA polymerase III (Pol III), a complex, multichain enzyme responsible for most of the replicative synthesis in bacteria; Pol III exhibits 3'-5' exonuclease proofreading activity. The beta chain is required for initiation of replication as well as for processivity of DNA replication.</text>
</comment>
<keyword evidence="7 10" id="KW-0235">DNA replication</keyword>
<keyword evidence="5 10" id="KW-0808">Transferase</keyword>
<sequence length="377" mass="39050">MKIRVERDGLADAVAWVARSLPSRPPVPVLGGVLLDAGAEGGSDALTVSGFDYEVSATVGVPATIADGGRTLVSGRLLADITKALPAQPVEIAVDGARASITCGNARFSLPTMPVEDYPQLPAQPELAGEVTGEAFAQAVSQVAVAAGKDDTLPMLTGMRLEITGSTLTLVATDRFRLAMREFSWQPAEGLGDAAVLAPARTLADAAKSLGAGGGTVRVGLASGDGLLGLAGSGRYTTTRLLDAEFPPYRQLLPSDHTSRAVLQVSALAEAIKRVSLVAERGTQVRLEFADGSLRLSAGGDDEGSAEEELPVDYQGEPVTIAFNPGYLVDGLGALHADRAELTFTTPNRPALIKPADDNGDVVPGYLYLLMPVRLPG</sequence>
<reference evidence="11 12" key="1">
    <citation type="submission" date="2016-07" db="EMBL/GenBank/DDBJ databases">
        <title>Draft genome sequence of Prauserella muralis DSM 45305, isolated from a mould-covered wall in an indoor environment.</title>
        <authorList>
            <person name="Ruckert C."/>
            <person name="Albersmeier A."/>
            <person name="Jiang C.-L."/>
            <person name="Jiang Y."/>
            <person name="Kalinowski J."/>
            <person name="Schneider O."/>
            <person name="Winkler A."/>
            <person name="Zotchev S.B."/>
        </authorList>
    </citation>
    <scope>NUCLEOTIDE SEQUENCE [LARGE SCALE GENOMIC DNA]</scope>
    <source>
        <strain evidence="11 12">DSM 45305</strain>
    </source>
</reference>
<accession>A0A2V4B8D0</accession>
<dbReference type="SUPFAM" id="SSF55979">
    <property type="entry name" value="DNA clamp"/>
    <property type="match status" value="3"/>
</dbReference>
<comment type="similarity">
    <text evidence="2 10">Belongs to the beta sliding clamp family.</text>
</comment>
<dbReference type="OrthoDB" id="468978at2"/>
<evidence type="ECO:0000256" key="9">
    <source>
        <dbReference type="ARBA" id="ARBA00023125"/>
    </source>
</evidence>
<evidence type="ECO:0000256" key="3">
    <source>
        <dbReference type="ARBA" id="ARBA00021035"/>
    </source>
</evidence>
<keyword evidence="4 10" id="KW-0963">Cytoplasm</keyword>
<evidence type="ECO:0000256" key="4">
    <source>
        <dbReference type="ARBA" id="ARBA00022490"/>
    </source>
</evidence>
<keyword evidence="12" id="KW-1185">Reference proteome</keyword>
<dbReference type="Gene3D" id="3.10.150.10">
    <property type="entry name" value="DNA Polymerase III, subunit A, domain 2"/>
    <property type="match status" value="3"/>
</dbReference>
<dbReference type="AlphaFoldDB" id="A0A2V4B8D0"/>
<dbReference type="GO" id="GO:0003677">
    <property type="term" value="F:DNA binding"/>
    <property type="evidence" value="ECO:0007669"/>
    <property type="project" value="UniProtKB-UniRule"/>
</dbReference>
<keyword evidence="8 10" id="KW-0239">DNA-directed DNA polymerase</keyword>
<dbReference type="InterPro" id="IPR022637">
    <property type="entry name" value="DNA_polIII_beta_cen"/>
</dbReference>
<dbReference type="Pfam" id="PF02768">
    <property type="entry name" value="DNA_pol3_beta_3"/>
    <property type="match status" value="1"/>
</dbReference>
<gene>
    <name evidence="11" type="ORF">BAY60_04745</name>
</gene>
<keyword evidence="6 10" id="KW-0548">Nucleotidyltransferase</keyword>
<name>A0A2V4B8D0_9PSEU</name>
<dbReference type="Proteomes" id="UP000249915">
    <property type="component" value="Unassembled WGS sequence"/>
</dbReference>
<protein>
    <recommendedName>
        <fullName evidence="3 10">Beta sliding clamp</fullName>
    </recommendedName>
</protein>
<dbReference type="PANTHER" id="PTHR30478">
    <property type="entry name" value="DNA POLYMERASE III SUBUNIT BETA"/>
    <property type="match status" value="1"/>
</dbReference>
<proteinExistence type="inferred from homology"/>
<evidence type="ECO:0000256" key="2">
    <source>
        <dbReference type="ARBA" id="ARBA00010752"/>
    </source>
</evidence>
<dbReference type="Pfam" id="PF00712">
    <property type="entry name" value="DNA_pol3_beta"/>
    <property type="match status" value="1"/>
</dbReference>
<evidence type="ECO:0000256" key="7">
    <source>
        <dbReference type="ARBA" id="ARBA00022705"/>
    </source>
</evidence>
<dbReference type="InterPro" id="IPR001001">
    <property type="entry name" value="DNA_polIII_beta"/>
</dbReference>
<dbReference type="GO" id="GO:0006271">
    <property type="term" value="P:DNA strand elongation involved in DNA replication"/>
    <property type="evidence" value="ECO:0007669"/>
    <property type="project" value="TreeGrafter"/>
</dbReference>
<keyword evidence="9" id="KW-0238">DNA-binding</keyword>
<dbReference type="InterPro" id="IPR022635">
    <property type="entry name" value="DNA_polIII_beta_C"/>
</dbReference>
<dbReference type="GO" id="GO:0005737">
    <property type="term" value="C:cytoplasm"/>
    <property type="evidence" value="ECO:0007669"/>
    <property type="project" value="UniProtKB-SubCell"/>
</dbReference>
<dbReference type="SMART" id="SM00480">
    <property type="entry name" value="POL3Bc"/>
    <property type="match status" value="1"/>
</dbReference>
<comment type="subunit">
    <text evidence="10">Forms a ring-shaped head-to-tail homodimer around DNA.</text>
</comment>
<dbReference type="FunFam" id="3.10.150.10:FF:000005">
    <property type="entry name" value="Beta sliding clamp"/>
    <property type="match status" value="1"/>
</dbReference>
<organism evidence="11 12">
    <name type="scientific">Prauserella muralis</name>
    <dbReference type="NCBI Taxonomy" id="588067"/>
    <lineage>
        <taxon>Bacteria</taxon>
        <taxon>Bacillati</taxon>
        <taxon>Actinomycetota</taxon>
        <taxon>Actinomycetes</taxon>
        <taxon>Pseudonocardiales</taxon>
        <taxon>Pseudonocardiaceae</taxon>
        <taxon>Prauserella</taxon>
    </lineage>
</organism>
<dbReference type="PIRSF" id="PIRSF000804">
    <property type="entry name" value="DNA_pol_III_b"/>
    <property type="match status" value="1"/>
</dbReference>
<comment type="caution">
    <text evidence="11">The sequence shown here is derived from an EMBL/GenBank/DDBJ whole genome shotgun (WGS) entry which is preliminary data.</text>
</comment>
<dbReference type="EMBL" id="MASW01000001">
    <property type="protein sequence ID" value="PXY31675.1"/>
    <property type="molecule type" value="Genomic_DNA"/>
</dbReference>
<dbReference type="Pfam" id="PF02767">
    <property type="entry name" value="DNA_pol3_beta_2"/>
    <property type="match status" value="1"/>
</dbReference>
<dbReference type="NCBIfam" id="TIGR00663">
    <property type="entry name" value="dnan"/>
    <property type="match status" value="1"/>
</dbReference>
<evidence type="ECO:0000256" key="6">
    <source>
        <dbReference type="ARBA" id="ARBA00022695"/>
    </source>
</evidence>
<evidence type="ECO:0000256" key="10">
    <source>
        <dbReference type="PIRNR" id="PIRNR000804"/>
    </source>
</evidence>
<evidence type="ECO:0000313" key="11">
    <source>
        <dbReference type="EMBL" id="PXY31675.1"/>
    </source>
</evidence>
<dbReference type="InterPro" id="IPR022634">
    <property type="entry name" value="DNA_polIII_beta_N"/>
</dbReference>